<comment type="subcellular location">
    <subcellularLocation>
        <location evidence="1">Cytoplasm</location>
    </subcellularLocation>
</comment>
<dbReference type="SMART" id="SM00357">
    <property type="entry name" value="CSP"/>
    <property type="match status" value="1"/>
</dbReference>
<gene>
    <name evidence="8" type="ORF">RGI145_11350</name>
</gene>
<dbReference type="GO" id="GO:0003677">
    <property type="term" value="F:DNA binding"/>
    <property type="evidence" value="ECO:0007669"/>
    <property type="project" value="UniProtKB-KW"/>
</dbReference>
<dbReference type="InterPro" id="IPR011129">
    <property type="entry name" value="CSD"/>
</dbReference>
<evidence type="ECO:0000256" key="4">
    <source>
        <dbReference type="ARBA" id="ARBA00023125"/>
    </source>
</evidence>
<dbReference type="STRING" id="257708.RGI145_11350"/>
<dbReference type="PANTHER" id="PTHR46565">
    <property type="entry name" value="COLD SHOCK DOMAIN PROTEIN 2"/>
    <property type="match status" value="1"/>
</dbReference>
<evidence type="ECO:0000259" key="7">
    <source>
        <dbReference type="PROSITE" id="PS51857"/>
    </source>
</evidence>
<keyword evidence="5" id="KW-0010">Activator</keyword>
<accession>A0A1L7AFW9</accession>
<dbReference type="PRINTS" id="PR00050">
    <property type="entry name" value="COLDSHOCK"/>
</dbReference>
<dbReference type="PANTHER" id="PTHR46565:SF20">
    <property type="entry name" value="COLD SHOCK DOMAIN-CONTAINING PROTEIN 4"/>
    <property type="match status" value="1"/>
</dbReference>
<dbReference type="InterPro" id="IPR012156">
    <property type="entry name" value="Cold_shock_CspA"/>
</dbReference>
<dbReference type="Pfam" id="PF00313">
    <property type="entry name" value="CSD"/>
    <property type="match status" value="1"/>
</dbReference>
<evidence type="ECO:0000256" key="6">
    <source>
        <dbReference type="ARBA" id="ARBA00023163"/>
    </source>
</evidence>
<evidence type="ECO:0000256" key="5">
    <source>
        <dbReference type="ARBA" id="ARBA00023159"/>
    </source>
</evidence>
<evidence type="ECO:0000256" key="3">
    <source>
        <dbReference type="ARBA" id="ARBA00023015"/>
    </source>
</evidence>
<evidence type="ECO:0000313" key="8">
    <source>
        <dbReference type="EMBL" id="APT57610.1"/>
    </source>
</evidence>
<evidence type="ECO:0000313" key="9">
    <source>
        <dbReference type="Proteomes" id="UP000185494"/>
    </source>
</evidence>
<dbReference type="EMBL" id="CP015583">
    <property type="protein sequence ID" value="APT57610.1"/>
    <property type="molecule type" value="Genomic_DNA"/>
</dbReference>
<proteinExistence type="predicted"/>
<organism evidence="8 9">
    <name type="scientific">Roseomonas gilardii</name>
    <dbReference type="NCBI Taxonomy" id="257708"/>
    <lineage>
        <taxon>Bacteria</taxon>
        <taxon>Pseudomonadati</taxon>
        <taxon>Pseudomonadota</taxon>
        <taxon>Alphaproteobacteria</taxon>
        <taxon>Acetobacterales</taxon>
        <taxon>Roseomonadaceae</taxon>
        <taxon>Roseomonas</taxon>
    </lineage>
</organism>
<evidence type="ECO:0000256" key="1">
    <source>
        <dbReference type="ARBA" id="ARBA00004496"/>
    </source>
</evidence>
<dbReference type="AlphaFoldDB" id="A0A1L7AFW9"/>
<feature type="domain" description="CSD" evidence="7">
    <location>
        <begin position="3"/>
        <end position="70"/>
    </location>
</feature>
<evidence type="ECO:0000256" key="2">
    <source>
        <dbReference type="ARBA" id="ARBA00022490"/>
    </source>
</evidence>
<dbReference type="GO" id="GO:0005829">
    <property type="term" value="C:cytosol"/>
    <property type="evidence" value="ECO:0007669"/>
    <property type="project" value="UniProtKB-ARBA"/>
</dbReference>
<name>A0A1L7AFW9_9PROT</name>
<dbReference type="InterPro" id="IPR012340">
    <property type="entry name" value="NA-bd_OB-fold"/>
</dbReference>
<reference evidence="8 9" key="1">
    <citation type="submission" date="2016-05" db="EMBL/GenBank/DDBJ databases">
        <title>Complete Genome and Methylome Analysis of Psychrotrophic Bacterial Isolates from Antarctic Lake Untersee.</title>
        <authorList>
            <person name="Fomenkov A."/>
            <person name="Akimov V.N."/>
            <person name="Vasilyeva L.V."/>
            <person name="Andersen D."/>
            <person name="Vincze T."/>
            <person name="Roberts R.J."/>
        </authorList>
    </citation>
    <scope>NUCLEOTIDE SEQUENCE [LARGE SCALE GENOMIC DNA]</scope>
    <source>
        <strain evidence="8 9">U14-5</strain>
    </source>
</reference>
<dbReference type="SUPFAM" id="SSF50249">
    <property type="entry name" value="Nucleic acid-binding proteins"/>
    <property type="match status" value="1"/>
</dbReference>
<dbReference type="KEGG" id="rgi:RGI145_11350"/>
<protein>
    <submittedName>
        <fullName evidence="8">Cold-shock protein</fullName>
    </submittedName>
</protein>
<dbReference type="Gene3D" id="2.40.50.140">
    <property type="entry name" value="Nucleic acid-binding proteins"/>
    <property type="match status" value="1"/>
</dbReference>
<keyword evidence="3" id="KW-0805">Transcription regulation</keyword>
<dbReference type="RefSeq" id="WP_075798435.1">
    <property type="nucleotide sequence ID" value="NZ_CP015583.1"/>
</dbReference>
<keyword evidence="6" id="KW-0804">Transcription</keyword>
<sequence>MERLTGRVIWYQPAKGYGFIQADDGGPDVMVHATALRAAALDELEKGQRLSFVVEDRDGRRGAVAIGLMLDQAER</sequence>
<keyword evidence="2" id="KW-0963">Cytoplasm</keyword>
<dbReference type="InterPro" id="IPR002059">
    <property type="entry name" value="CSP_DNA-bd"/>
</dbReference>
<dbReference type="Proteomes" id="UP000185494">
    <property type="component" value="Chromosome 1"/>
</dbReference>
<dbReference type="PROSITE" id="PS51857">
    <property type="entry name" value="CSD_2"/>
    <property type="match status" value="1"/>
</dbReference>
<dbReference type="PIRSF" id="PIRSF002599">
    <property type="entry name" value="Cold_shock_A"/>
    <property type="match status" value="1"/>
</dbReference>
<keyword evidence="4" id="KW-0238">DNA-binding</keyword>